<evidence type="ECO:0000256" key="2">
    <source>
        <dbReference type="ARBA" id="ARBA00023015"/>
    </source>
</evidence>
<dbReference type="PROSITE" id="PS50931">
    <property type="entry name" value="HTH_LYSR"/>
    <property type="match status" value="1"/>
</dbReference>
<keyword evidence="3" id="KW-0238">DNA-binding</keyword>
<evidence type="ECO:0000256" key="4">
    <source>
        <dbReference type="ARBA" id="ARBA00023163"/>
    </source>
</evidence>
<evidence type="ECO:0000313" key="7">
    <source>
        <dbReference type="Proteomes" id="UP001555826"/>
    </source>
</evidence>
<evidence type="ECO:0000256" key="3">
    <source>
        <dbReference type="ARBA" id="ARBA00023125"/>
    </source>
</evidence>
<feature type="domain" description="HTH lysR-type" evidence="5">
    <location>
        <begin position="1"/>
        <end position="58"/>
    </location>
</feature>
<dbReference type="RefSeq" id="WP_367641042.1">
    <property type="nucleotide sequence ID" value="NZ_JBFNQN010000020.1"/>
</dbReference>
<proteinExistence type="inferred from homology"/>
<protein>
    <submittedName>
        <fullName evidence="6">LysR family transcriptional regulator</fullName>
    </submittedName>
</protein>
<reference evidence="6 7" key="1">
    <citation type="submission" date="2024-07" db="EMBL/GenBank/DDBJ databases">
        <authorList>
            <person name="Thanompreechachai J."/>
            <person name="Duangmal K."/>
        </authorList>
    </citation>
    <scope>NUCLEOTIDE SEQUENCE [LARGE SCALE GENOMIC DNA]</scope>
    <source>
        <strain evidence="6 7">KCTC 19886</strain>
    </source>
</reference>
<dbReference type="PANTHER" id="PTHR30346">
    <property type="entry name" value="TRANSCRIPTIONAL DUAL REGULATOR HCAR-RELATED"/>
    <property type="match status" value="1"/>
</dbReference>
<organism evidence="6 7">
    <name type="scientific">Kineococcus endophyticus</name>
    <dbReference type="NCBI Taxonomy" id="1181883"/>
    <lineage>
        <taxon>Bacteria</taxon>
        <taxon>Bacillati</taxon>
        <taxon>Actinomycetota</taxon>
        <taxon>Actinomycetes</taxon>
        <taxon>Kineosporiales</taxon>
        <taxon>Kineosporiaceae</taxon>
        <taxon>Kineococcus</taxon>
    </lineage>
</organism>
<evidence type="ECO:0000256" key="1">
    <source>
        <dbReference type="ARBA" id="ARBA00009437"/>
    </source>
</evidence>
<dbReference type="InterPro" id="IPR005119">
    <property type="entry name" value="LysR_subst-bd"/>
</dbReference>
<name>A0ABV3PDC0_9ACTN</name>
<dbReference type="InterPro" id="IPR036390">
    <property type="entry name" value="WH_DNA-bd_sf"/>
</dbReference>
<dbReference type="CDD" id="cd05466">
    <property type="entry name" value="PBP2_LTTR_substrate"/>
    <property type="match status" value="1"/>
</dbReference>
<dbReference type="InterPro" id="IPR000847">
    <property type="entry name" value="LysR_HTH_N"/>
</dbReference>
<evidence type="ECO:0000313" key="6">
    <source>
        <dbReference type="EMBL" id="MEW9267630.1"/>
    </source>
</evidence>
<dbReference type="Gene3D" id="1.10.10.10">
    <property type="entry name" value="Winged helix-like DNA-binding domain superfamily/Winged helix DNA-binding domain"/>
    <property type="match status" value="1"/>
</dbReference>
<dbReference type="InterPro" id="IPR036388">
    <property type="entry name" value="WH-like_DNA-bd_sf"/>
</dbReference>
<evidence type="ECO:0000259" key="5">
    <source>
        <dbReference type="PROSITE" id="PS50931"/>
    </source>
</evidence>
<keyword evidence="2" id="KW-0805">Transcription regulation</keyword>
<gene>
    <name evidence="6" type="ORF">AB1207_23055</name>
</gene>
<dbReference type="Proteomes" id="UP001555826">
    <property type="component" value="Unassembled WGS sequence"/>
</dbReference>
<dbReference type="EMBL" id="JBFNQN010000020">
    <property type="protein sequence ID" value="MEW9267630.1"/>
    <property type="molecule type" value="Genomic_DNA"/>
</dbReference>
<sequence length="296" mass="31098">MTRRQLQQFLAVLEHGSLARAAAATGTAPASLAQSLTALERDVGAELVHRLPHGTVPTGAGVAFAPHARATLRALSADVVADPAGSERLRGDLDLVADPVLAVDPGAALLGRFRRAHPDVRVRFDVPDDAEEVPRHLADGRAEVALTYLPLDQPLDGPHRRRTEVLSLGSQELHLVLPPGAEDLPDPLALDRLGPCDVVDVPGSRWREVVRARVSGGGPSGGGWRVAVRTVHREAVVPLVLAGAGVAFTAGAACRWAAQQGAVVRRLDPPLRLEVGLVHHGPASPVVAALLRTARP</sequence>
<keyword evidence="7" id="KW-1185">Reference proteome</keyword>
<comment type="caution">
    <text evidence="6">The sequence shown here is derived from an EMBL/GenBank/DDBJ whole genome shotgun (WGS) entry which is preliminary data.</text>
</comment>
<dbReference type="Gene3D" id="3.40.190.10">
    <property type="entry name" value="Periplasmic binding protein-like II"/>
    <property type="match status" value="2"/>
</dbReference>
<keyword evidence="4" id="KW-0804">Transcription</keyword>
<accession>A0ABV3PDC0</accession>
<dbReference type="Pfam" id="PF00126">
    <property type="entry name" value="HTH_1"/>
    <property type="match status" value="1"/>
</dbReference>
<dbReference type="Pfam" id="PF03466">
    <property type="entry name" value="LysR_substrate"/>
    <property type="match status" value="1"/>
</dbReference>
<comment type="similarity">
    <text evidence="1">Belongs to the LysR transcriptional regulatory family.</text>
</comment>
<dbReference type="PANTHER" id="PTHR30346:SF28">
    <property type="entry name" value="HTH-TYPE TRANSCRIPTIONAL REGULATOR CYNR"/>
    <property type="match status" value="1"/>
</dbReference>
<dbReference type="SUPFAM" id="SSF53850">
    <property type="entry name" value="Periplasmic binding protein-like II"/>
    <property type="match status" value="1"/>
</dbReference>
<dbReference type="SUPFAM" id="SSF46785">
    <property type="entry name" value="Winged helix' DNA-binding domain"/>
    <property type="match status" value="1"/>
</dbReference>